<evidence type="ECO:0000256" key="1">
    <source>
        <dbReference type="SAM" id="MobiDB-lite"/>
    </source>
</evidence>
<gene>
    <name evidence="2" type="ORF">Airi02_019720</name>
</gene>
<dbReference type="Proteomes" id="UP001165074">
    <property type="component" value="Unassembled WGS sequence"/>
</dbReference>
<keyword evidence="3" id="KW-1185">Reference proteome</keyword>
<feature type="region of interest" description="Disordered" evidence="1">
    <location>
        <begin position="1"/>
        <end position="41"/>
    </location>
</feature>
<evidence type="ECO:0000313" key="2">
    <source>
        <dbReference type="EMBL" id="GLY84043.1"/>
    </source>
</evidence>
<reference evidence="2" key="1">
    <citation type="submission" date="2023-03" db="EMBL/GenBank/DDBJ databases">
        <title>Actinoallomurus iriomotensis NBRC 103684.</title>
        <authorList>
            <person name="Ichikawa N."/>
            <person name="Sato H."/>
            <person name="Tonouchi N."/>
        </authorList>
    </citation>
    <scope>NUCLEOTIDE SEQUENCE</scope>
    <source>
        <strain evidence="2">NBRC 103684</strain>
    </source>
</reference>
<name>A0A9W6RYQ9_9ACTN</name>
<proteinExistence type="predicted"/>
<accession>A0A9W6RYQ9</accession>
<dbReference type="AlphaFoldDB" id="A0A9W6RYQ9"/>
<organism evidence="2 3">
    <name type="scientific">Actinoallomurus iriomotensis</name>
    <dbReference type="NCBI Taxonomy" id="478107"/>
    <lineage>
        <taxon>Bacteria</taxon>
        <taxon>Bacillati</taxon>
        <taxon>Actinomycetota</taxon>
        <taxon>Actinomycetes</taxon>
        <taxon>Streptosporangiales</taxon>
        <taxon>Thermomonosporaceae</taxon>
        <taxon>Actinoallomurus</taxon>
    </lineage>
</organism>
<evidence type="ECO:0000313" key="3">
    <source>
        <dbReference type="Proteomes" id="UP001165074"/>
    </source>
</evidence>
<comment type="caution">
    <text evidence="2">The sequence shown here is derived from an EMBL/GenBank/DDBJ whole genome shotgun (WGS) entry which is preliminary data.</text>
</comment>
<sequence length="89" mass="9831">MTHVSPDSSARLPDVGTAGLSDGVTEHAHGHHTGRPVVGAGYRHWENERAGPGDRRVLVSRSSPDRRILCSQEKPASGYPYLRRVIHRR</sequence>
<dbReference type="EMBL" id="BSTK01000002">
    <property type="protein sequence ID" value="GLY84043.1"/>
    <property type="molecule type" value="Genomic_DNA"/>
</dbReference>
<protein>
    <submittedName>
        <fullName evidence="2">Uncharacterized protein</fullName>
    </submittedName>
</protein>